<dbReference type="InterPro" id="IPR041657">
    <property type="entry name" value="HTH_17"/>
</dbReference>
<dbReference type="Pfam" id="PF12728">
    <property type="entry name" value="HTH_17"/>
    <property type="match status" value="1"/>
</dbReference>
<organism evidence="2 3">
    <name type="scientific">Xanthomarina gelatinilytica</name>
    <dbReference type="NCBI Taxonomy" id="1137281"/>
    <lineage>
        <taxon>Bacteria</taxon>
        <taxon>Pseudomonadati</taxon>
        <taxon>Bacteroidota</taxon>
        <taxon>Flavobacteriia</taxon>
        <taxon>Flavobacteriales</taxon>
        <taxon>Flavobacteriaceae</taxon>
        <taxon>Xanthomarina</taxon>
    </lineage>
</organism>
<dbReference type="InterPro" id="IPR009061">
    <property type="entry name" value="DNA-bd_dom_put_sf"/>
</dbReference>
<dbReference type="SUPFAM" id="SSF46955">
    <property type="entry name" value="Putative DNA-binding domain"/>
    <property type="match status" value="1"/>
</dbReference>
<dbReference type="AlphaFoldDB" id="A0A3D6BQ67"/>
<evidence type="ECO:0000313" key="2">
    <source>
        <dbReference type="EMBL" id="HCY80339.1"/>
    </source>
</evidence>
<feature type="domain" description="Helix-turn-helix" evidence="1">
    <location>
        <begin position="7"/>
        <end position="53"/>
    </location>
</feature>
<dbReference type="Proteomes" id="UP000263268">
    <property type="component" value="Unassembled WGS sequence"/>
</dbReference>
<accession>A0A3D6BQ67</accession>
<dbReference type="GO" id="GO:0003677">
    <property type="term" value="F:DNA binding"/>
    <property type="evidence" value="ECO:0007669"/>
    <property type="project" value="InterPro"/>
</dbReference>
<gene>
    <name evidence="2" type="ORF">DHV22_01380</name>
</gene>
<dbReference type="InterPro" id="IPR010093">
    <property type="entry name" value="SinI_DNA-bd"/>
</dbReference>
<protein>
    <recommendedName>
        <fullName evidence="1">Helix-turn-helix domain-containing protein</fullName>
    </recommendedName>
</protein>
<evidence type="ECO:0000259" key="1">
    <source>
        <dbReference type="Pfam" id="PF12728"/>
    </source>
</evidence>
<comment type="caution">
    <text evidence="2">The sequence shown here is derived from an EMBL/GenBank/DDBJ whole genome shotgun (WGS) entry which is preliminary data.</text>
</comment>
<evidence type="ECO:0000313" key="3">
    <source>
        <dbReference type="Proteomes" id="UP000263268"/>
    </source>
</evidence>
<proteinExistence type="predicted"/>
<dbReference type="EMBL" id="DPRK01000020">
    <property type="protein sequence ID" value="HCY80339.1"/>
    <property type="molecule type" value="Genomic_DNA"/>
</dbReference>
<sequence length="63" mass="7224">TDENEKLSIKDVSDELGVAELTVHNYIKKGILPALKIGRRVFIKRTDLDNALKEVKSLKYKRL</sequence>
<dbReference type="NCBIfam" id="TIGR01764">
    <property type="entry name" value="excise"/>
    <property type="match status" value="1"/>
</dbReference>
<reference evidence="2 3" key="1">
    <citation type="journal article" date="2018" name="Nat. Biotechnol.">
        <title>A standardized bacterial taxonomy based on genome phylogeny substantially revises the tree of life.</title>
        <authorList>
            <person name="Parks D.H."/>
            <person name="Chuvochina M."/>
            <person name="Waite D.W."/>
            <person name="Rinke C."/>
            <person name="Skarshewski A."/>
            <person name="Chaumeil P.A."/>
            <person name="Hugenholtz P."/>
        </authorList>
    </citation>
    <scope>NUCLEOTIDE SEQUENCE [LARGE SCALE GENOMIC DNA]</scope>
    <source>
        <strain evidence="2">UBA10227</strain>
    </source>
</reference>
<feature type="non-terminal residue" evidence="2">
    <location>
        <position position="1"/>
    </location>
</feature>
<name>A0A3D6BQ67_9FLAO</name>